<name>A0A1H6TMP7_9BACT</name>
<reference evidence="3" key="1">
    <citation type="submission" date="2016-10" db="EMBL/GenBank/DDBJ databases">
        <authorList>
            <person name="Varghese N."/>
            <person name="Submissions S."/>
        </authorList>
    </citation>
    <scope>NUCLEOTIDE SEQUENCE [LARGE SCALE GENOMIC DNA]</scope>
    <source>
        <strain evidence="3">IBRC-M 10761</strain>
    </source>
</reference>
<organism evidence="2 3">
    <name type="scientific">Cyclobacterium xiamenense</name>
    <dbReference type="NCBI Taxonomy" id="1297121"/>
    <lineage>
        <taxon>Bacteria</taxon>
        <taxon>Pseudomonadati</taxon>
        <taxon>Bacteroidota</taxon>
        <taxon>Cytophagia</taxon>
        <taxon>Cytophagales</taxon>
        <taxon>Cyclobacteriaceae</taxon>
        <taxon>Cyclobacterium</taxon>
    </lineage>
</organism>
<dbReference type="EMBL" id="FNZH01000001">
    <property type="protein sequence ID" value="SEI77510.1"/>
    <property type="molecule type" value="Genomic_DNA"/>
</dbReference>
<evidence type="ECO:0000313" key="3">
    <source>
        <dbReference type="Proteomes" id="UP000199403"/>
    </source>
</evidence>
<accession>A0A1H6TMP7</accession>
<feature type="region of interest" description="Disordered" evidence="1">
    <location>
        <begin position="1"/>
        <end position="22"/>
    </location>
</feature>
<dbReference type="AlphaFoldDB" id="A0A1H6TMP7"/>
<sequence length="116" mass="12444">MRTVNVGGNTSQQAENTKRRPQSLAGAIGVICGLLMAASSTLNSVSYGQSSLSAADIIDPRATVRAVFSGGKAHRNPNPRKYTVQPMLRNRPMEQHTLYNCQKNTLPGSDEKTGIS</sequence>
<keyword evidence="3" id="KW-1185">Reference proteome</keyword>
<feature type="compositionally biased region" description="Polar residues" evidence="1">
    <location>
        <begin position="1"/>
        <end position="15"/>
    </location>
</feature>
<gene>
    <name evidence="2" type="ORF">SAMN05192553_101231</name>
</gene>
<evidence type="ECO:0000256" key="1">
    <source>
        <dbReference type="SAM" id="MobiDB-lite"/>
    </source>
</evidence>
<dbReference type="Proteomes" id="UP000199403">
    <property type="component" value="Unassembled WGS sequence"/>
</dbReference>
<proteinExistence type="predicted"/>
<protein>
    <submittedName>
        <fullName evidence="2">Uncharacterized protein</fullName>
    </submittedName>
</protein>
<evidence type="ECO:0000313" key="2">
    <source>
        <dbReference type="EMBL" id="SEI77510.1"/>
    </source>
</evidence>